<name>K2HRR5_9RHOB</name>
<gene>
    <name evidence="2" type="ORF">OCGS_0519</name>
</gene>
<dbReference type="Proteomes" id="UP000006765">
    <property type="component" value="Unassembled WGS sequence"/>
</dbReference>
<dbReference type="PROSITE" id="PS51257">
    <property type="entry name" value="PROKAR_LIPOPROTEIN"/>
    <property type="match status" value="1"/>
</dbReference>
<keyword evidence="1" id="KW-0732">Signal</keyword>
<comment type="caution">
    <text evidence="2">The sequence shown here is derived from an EMBL/GenBank/DDBJ whole genome shotgun (WGS) entry which is preliminary data.</text>
</comment>
<accession>K2HRR5</accession>
<evidence type="ECO:0000313" key="2">
    <source>
        <dbReference type="EMBL" id="EKE45429.1"/>
    </source>
</evidence>
<proteinExistence type="predicted"/>
<reference evidence="2 3" key="1">
    <citation type="journal article" date="2012" name="J. Bacteriol.">
        <title>Draft Genome Sequence of Oceaniovalibus guishaninsula JLT2003T.</title>
        <authorList>
            <person name="Tang K."/>
            <person name="Liu K."/>
            <person name="Jiao N."/>
        </authorList>
    </citation>
    <scope>NUCLEOTIDE SEQUENCE [LARGE SCALE GENOMIC DNA]</scope>
    <source>
        <strain evidence="2 3">JLT2003</strain>
    </source>
</reference>
<feature type="chain" id="PRO_5003858615" description="Lipoprotein" evidence="1">
    <location>
        <begin position="24"/>
        <end position="45"/>
    </location>
</feature>
<protein>
    <recommendedName>
        <fullName evidence="4">Lipoprotein</fullName>
    </recommendedName>
</protein>
<keyword evidence="3" id="KW-1185">Reference proteome</keyword>
<feature type="signal peptide" evidence="1">
    <location>
        <begin position="1"/>
        <end position="23"/>
    </location>
</feature>
<dbReference type="RefSeq" id="WP_007425672.1">
    <property type="nucleotide sequence ID" value="NZ_AMGO01000007.1"/>
</dbReference>
<evidence type="ECO:0008006" key="4">
    <source>
        <dbReference type="Google" id="ProtNLM"/>
    </source>
</evidence>
<evidence type="ECO:0000256" key="1">
    <source>
        <dbReference type="SAM" id="SignalP"/>
    </source>
</evidence>
<dbReference type="AlphaFoldDB" id="K2HRR5"/>
<organism evidence="2 3">
    <name type="scientific">Oceaniovalibus guishaninsula JLT2003</name>
    <dbReference type="NCBI Taxonomy" id="1231392"/>
    <lineage>
        <taxon>Bacteria</taxon>
        <taxon>Pseudomonadati</taxon>
        <taxon>Pseudomonadota</taxon>
        <taxon>Alphaproteobacteria</taxon>
        <taxon>Rhodobacterales</taxon>
        <taxon>Roseobacteraceae</taxon>
        <taxon>Oceaniovalibus</taxon>
    </lineage>
</organism>
<dbReference type="EMBL" id="AMGO01000007">
    <property type="protein sequence ID" value="EKE45429.1"/>
    <property type="molecule type" value="Genomic_DNA"/>
</dbReference>
<dbReference type="STRING" id="1231392.OCGS_0519"/>
<sequence length="45" mass="4831">MSKSKTIVLGLCLVAFAAGCARKAEEVVYVEPVQPIAAEPVYSKY</sequence>
<evidence type="ECO:0000313" key="3">
    <source>
        <dbReference type="Proteomes" id="UP000006765"/>
    </source>
</evidence>